<dbReference type="Pfam" id="PF01636">
    <property type="entry name" value="APH"/>
    <property type="match status" value="1"/>
</dbReference>
<dbReference type="InterPro" id="IPR051678">
    <property type="entry name" value="AGP_Transferase"/>
</dbReference>
<dbReference type="SUPFAM" id="SSF56112">
    <property type="entry name" value="Protein kinase-like (PK-like)"/>
    <property type="match status" value="1"/>
</dbReference>
<dbReference type="GO" id="GO:0016301">
    <property type="term" value="F:kinase activity"/>
    <property type="evidence" value="ECO:0007669"/>
    <property type="project" value="UniProtKB-KW"/>
</dbReference>
<evidence type="ECO:0000313" key="4">
    <source>
        <dbReference type="Proteomes" id="UP001175226"/>
    </source>
</evidence>
<dbReference type="Proteomes" id="UP001175226">
    <property type="component" value="Unassembled WGS sequence"/>
</dbReference>
<proteinExistence type="predicted"/>
<accession>A0AA39J4I3</accession>
<protein>
    <submittedName>
        <fullName evidence="3">Kinase-like protein</fullName>
    </submittedName>
</protein>
<dbReference type="EMBL" id="JAUEPT010000058">
    <property type="protein sequence ID" value="KAK0435997.1"/>
    <property type="molecule type" value="Genomic_DNA"/>
</dbReference>
<evidence type="ECO:0000313" key="2">
    <source>
        <dbReference type="EMBL" id="KAK0430777.1"/>
    </source>
</evidence>
<dbReference type="InterPro" id="IPR002575">
    <property type="entry name" value="Aminoglycoside_PTrfase"/>
</dbReference>
<evidence type="ECO:0000313" key="3">
    <source>
        <dbReference type="EMBL" id="KAK0435997.1"/>
    </source>
</evidence>
<dbReference type="InterPro" id="IPR011009">
    <property type="entry name" value="Kinase-like_dom_sf"/>
</dbReference>
<dbReference type="Gene3D" id="3.90.1200.10">
    <property type="match status" value="1"/>
</dbReference>
<sequence length="338" mass="38729">MTSLWPDTLSSSIDLLTDDQVKALIDTAVSRNDTVGIINDPSITWVPATAWKIAPDVVAKRCNPHEPYVMTYVASRSTSIRIPKVRRILPMRKGESLLGYSSMWLVMDFVDGDVMETAWPQMSWWNRLLTVWKLRKCVRELCQIPVPRPNVPGPFDSTGKALACSGYYFTETGAGPFESYGAMADWFNHCRYSLLVDLHMGYGSFKPHLYPMLDASHPLVLCHMDLNMRNIIVDRRGKVWLIDWGMAGAFPPWLEYANMILFARAARKDRRWPKSWTFFASFIAGNYQWYDLSRDGNELDLSSPRNATSSQAQDAVIQPRVALNKRRLFNQPRRVRRG</sequence>
<organism evidence="3 4">
    <name type="scientific">Armillaria borealis</name>
    <dbReference type="NCBI Taxonomy" id="47425"/>
    <lineage>
        <taxon>Eukaryota</taxon>
        <taxon>Fungi</taxon>
        <taxon>Dikarya</taxon>
        <taxon>Basidiomycota</taxon>
        <taxon>Agaricomycotina</taxon>
        <taxon>Agaricomycetes</taxon>
        <taxon>Agaricomycetidae</taxon>
        <taxon>Agaricales</taxon>
        <taxon>Marasmiineae</taxon>
        <taxon>Physalacriaceae</taxon>
        <taxon>Armillaria</taxon>
    </lineage>
</organism>
<dbReference type="EMBL" id="JAUEPT010000134">
    <property type="protein sequence ID" value="KAK0430777.1"/>
    <property type="molecule type" value="Genomic_DNA"/>
</dbReference>
<name>A0AA39J4I3_9AGAR</name>
<feature type="domain" description="Aminoglycoside phosphotransferase" evidence="1">
    <location>
        <begin position="208"/>
        <end position="263"/>
    </location>
</feature>
<comment type="caution">
    <text evidence="3">The sequence shown here is derived from an EMBL/GenBank/DDBJ whole genome shotgun (WGS) entry which is preliminary data.</text>
</comment>
<keyword evidence="3" id="KW-0808">Transferase</keyword>
<dbReference type="PANTHER" id="PTHR21310:SF39">
    <property type="entry name" value="AMINOGLYCOSIDE PHOSPHOTRANSFERASE DOMAIN-CONTAINING PROTEIN"/>
    <property type="match status" value="1"/>
</dbReference>
<gene>
    <name evidence="3" type="ORF">EV421DRAFT_1147025</name>
    <name evidence="2" type="ORF">EV421DRAFT_242217</name>
</gene>
<dbReference type="AlphaFoldDB" id="A0AA39J4I3"/>
<keyword evidence="4" id="KW-1185">Reference proteome</keyword>
<dbReference type="PANTHER" id="PTHR21310">
    <property type="entry name" value="AMINOGLYCOSIDE PHOSPHOTRANSFERASE-RELATED-RELATED"/>
    <property type="match status" value="1"/>
</dbReference>
<keyword evidence="3" id="KW-0418">Kinase</keyword>
<evidence type="ECO:0000259" key="1">
    <source>
        <dbReference type="Pfam" id="PF01636"/>
    </source>
</evidence>
<reference evidence="3" key="1">
    <citation type="submission" date="2023-06" db="EMBL/GenBank/DDBJ databases">
        <authorList>
            <consortium name="Lawrence Berkeley National Laboratory"/>
            <person name="Ahrendt S."/>
            <person name="Sahu N."/>
            <person name="Indic B."/>
            <person name="Wong-Bajracharya J."/>
            <person name="Merenyi Z."/>
            <person name="Ke H.-M."/>
            <person name="Monk M."/>
            <person name="Kocsube S."/>
            <person name="Drula E."/>
            <person name="Lipzen A."/>
            <person name="Balint B."/>
            <person name="Henrissat B."/>
            <person name="Andreopoulos B."/>
            <person name="Martin F.M."/>
            <person name="Harder C.B."/>
            <person name="Rigling D."/>
            <person name="Ford K.L."/>
            <person name="Foster G.D."/>
            <person name="Pangilinan J."/>
            <person name="Papanicolaou A."/>
            <person name="Barry K."/>
            <person name="LaButti K."/>
            <person name="Viragh M."/>
            <person name="Koriabine M."/>
            <person name="Yan M."/>
            <person name="Riley R."/>
            <person name="Champramary S."/>
            <person name="Plett K.L."/>
            <person name="Tsai I.J."/>
            <person name="Slot J."/>
            <person name="Sipos G."/>
            <person name="Plett J."/>
            <person name="Nagy L.G."/>
            <person name="Grigoriev I.V."/>
        </authorList>
    </citation>
    <scope>NUCLEOTIDE SEQUENCE</scope>
    <source>
        <strain evidence="3">FPL87.14</strain>
    </source>
</reference>